<dbReference type="Pfam" id="PF04295">
    <property type="entry name" value="GD_AH_second"/>
    <property type="match status" value="1"/>
</dbReference>
<gene>
    <name evidence="4" type="ORF">CHI95_02655</name>
</gene>
<dbReference type="EMBL" id="NOWC01000002">
    <property type="protein sequence ID" value="OZS76093.1"/>
    <property type="molecule type" value="Genomic_DNA"/>
</dbReference>
<dbReference type="SMART" id="SM00858">
    <property type="entry name" value="SAF"/>
    <property type="match status" value="1"/>
</dbReference>
<dbReference type="RefSeq" id="WP_094960680.1">
    <property type="nucleotide sequence ID" value="NZ_NOWC01000002.1"/>
</dbReference>
<dbReference type="Pfam" id="PF20629">
    <property type="entry name" value="GD_AH_C"/>
    <property type="match status" value="1"/>
</dbReference>
<keyword evidence="4" id="KW-0378">Hydrolase</keyword>
<evidence type="ECO:0000256" key="2">
    <source>
        <dbReference type="ARBA" id="ARBA00023239"/>
    </source>
</evidence>
<dbReference type="STRING" id="587.RB151_012990"/>
<dbReference type="GO" id="GO:0016829">
    <property type="term" value="F:lyase activity"/>
    <property type="evidence" value="ECO:0007669"/>
    <property type="project" value="UniProtKB-KW"/>
</dbReference>
<dbReference type="InterPro" id="IPR007392">
    <property type="entry name" value="GD_AH_second"/>
</dbReference>
<dbReference type="PANTHER" id="PTHR30536:SF5">
    <property type="entry name" value="ALTRONATE DEHYDRATASE"/>
    <property type="match status" value="1"/>
</dbReference>
<dbReference type="InterPro" id="IPR048332">
    <property type="entry name" value="GD_AH_C"/>
</dbReference>
<proteinExistence type="inferred from homology"/>
<comment type="similarity">
    <text evidence="1">Belongs to the UxaA family.</text>
</comment>
<reference evidence="4 5" key="1">
    <citation type="submission" date="2017-07" db="EMBL/GenBank/DDBJ databases">
        <title>blaIMP-27 on transferable plasmids in Proteus mirabilis and Providencia rettgeri.</title>
        <authorList>
            <person name="Potter R."/>
        </authorList>
    </citation>
    <scope>NUCLEOTIDE SEQUENCE [LARGE SCALE GENOMIC DNA]</scope>
    <source>
        <strain evidence="4 5">PR1</strain>
    </source>
</reference>
<evidence type="ECO:0000256" key="1">
    <source>
        <dbReference type="ARBA" id="ARBA00010986"/>
    </source>
</evidence>
<organism evidence="4 5">
    <name type="scientific">Providencia rettgeri</name>
    <dbReference type="NCBI Taxonomy" id="587"/>
    <lineage>
        <taxon>Bacteria</taxon>
        <taxon>Pseudomonadati</taxon>
        <taxon>Pseudomonadota</taxon>
        <taxon>Gammaproteobacteria</taxon>
        <taxon>Enterobacterales</taxon>
        <taxon>Morganellaceae</taxon>
        <taxon>Providencia</taxon>
    </lineage>
</organism>
<feature type="domain" description="SAF" evidence="3">
    <location>
        <begin position="11"/>
        <end position="82"/>
    </location>
</feature>
<accession>A0A264VXS1</accession>
<dbReference type="Gene3D" id="2.30.130.110">
    <property type="match status" value="1"/>
</dbReference>
<dbReference type="GO" id="GO:0019698">
    <property type="term" value="P:D-galacturonate catabolic process"/>
    <property type="evidence" value="ECO:0007669"/>
    <property type="project" value="TreeGrafter"/>
</dbReference>
<sequence>MQKILKIDESDNLIVALKDLQAGDIYHWGSEDVTLVTDVKAKHKFAMEAIPVDGIVSMYGTAVGKATKPIAKGEVITVDNIRHYAAPVSLEQDAPYEWNAPDVSAYQGRTFKGYIREDGRVGTANYWLIFPLVFCENRNVTKLTDALNEALGYTNNSLKNFALDLTAGEQREAAKPKLFPHIEGVRCITVTSGCGGATSDSKTMCDVLAAYADHPNVIGITVFSLGCEKAQRKMFKESLAARNSNFNKPALYFRQQEWNSEEEMMQTALKQTYECMKAVKPQPRVDVPLSHLKLGVKCGASDGFSGISGNPAMGLVSDWLVTLGGASGLAEFPELCGAEGDMVKRCVSFEDKKKFLDLMERYEKTANFFNTTIADNPSPGNIADGLITDAIKSTGAAKKGGTSPISAVCDYAEPMPDSGLSLVCTPGNDVDAVTGLVAAGCNVVIFSTGLGTPTGNPIVPVLKISTNSAIAERLSDIIDYDCGPIIDGVPLPTISKGLFERVIETASGDYQVQADRLEQFDFLLWKRSLDL</sequence>
<evidence type="ECO:0000313" key="5">
    <source>
        <dbReference type="Proteomes" id="UP000216001"/>
    </source>
</evidence>
<evidence type="ECO:0000259" key="3">
    <source>
        <dbReference type="SMART" id="SM00858"/>
    </source>
</evidence>
<name>A0A264VXS1_PRORE</name>
<dbReference type="Pfam" id="PF08666">
    <property type="entry name" value="SAF"/>
    <property type="match status" value="1"/>
</dbReference>
<comment type="caution">
    <text evidence="4">The sequence shown here is derived from an EMBL/GenBank/DDBJ whole genome shotgun (WGS) entry which is preliminary data.</text>
</comment>
<protein>
    <submittedName>
        <fullName evidence="4">Altronate hydrolase</fullName>
    </submittedName>
</protein>
<dbReference type="InterPro" id="IPR052172">
    <property type="entry name" value="UxaA_altronate/galactarate_dh"/>
</dbReference>
<dbReference type="InterPro" id="IPR013974">
    <property type="entry name" value="SAF"/>
</dbReference>
<dbReference type="Proteomes" id="UP000216001">
    <property type="component" value="Unassembled WGS sequence"/>
</dbReference>
<dbReference type="InterPro" id="IPR044144">
    <property type="entry name" value="SAF_UxaA/GarD"/>
</dbReference>
<dbReference type="CDD" id="cd11613">
    <property type="entry name" value="SAF_AH_GD"/>
    <property type="match status" value="1"/>
</dbReference>
<dbReference type="PANTHER" id="PTHR30536">
    <property type="entry name" value="ALTRONATE/GALACTARATE DEHYDRATASE"/>
    <property type="match status" value="1"/>
</dbReference>
<evidence type="ECO:0000313" key="4">
    <source>
        <dbReference type="EMBL" id="OZS76093.1"/>
    </source>
</evidence>
<keyword evidence="2" id="KW-0456">Lyase</keyword>
<dbReference type="AlphaFoldDB" id="A0A264VXS1"/>
<dbReference type="GO" id="GO:0016787">
    <property type="term" value="F:hydrolase activity"/>
    <property type="evidence" value="ECO:0007669"/>
    <property type="project" value="UniProtKB-KW"/>
</dbReference>